<keyword evidence="2" id="KW-0472">Membrane</keyword>
<name>A0ABV6TZA8_9ACTN</name>
<sequence length="96" mass="10852">MIRMLHQMGLRSNMMYGAGLLSIGASIASWFVSKQYERAGMDRADRWGLFIGEWAPTCFALGIALRMEELSEEMGHETPEFHEEGAEIRQPARTGM</sequence>
<keyword evidence="2" id="KW-0812">Transmembrane</keyword>
<keyword evidence="2" id="KW-1133">Transmembrane helix</keyword>
<evidence type="ECO:0000256" key="2">
    <source>
        <dbReference type="SAM" id="Phobius"/>
    </source>
</evidence>
<feature type="transmembrane region" description="Helical" evidence="2">
    <location>
        <begin position="12"/>
        <end position="32"/>
    </location>
</feature>
<protein>
    <submittedName>
        <fullName evidence="3">Uncharacterized protein</fullName>
    </submittedName>
</protein>
<keyword evidence="4" id="KW-1185">Reference proteome</keyword>
<gene>
    <name evidence="3" type="ORF">ACFHYQ_04450</name>
</gene>
<dbReference type="Proteomes" id="UP001589870">
    <property type="component" value="Unassembled WGS sequence"/>
</dbReference>
<dbReference type="EMBL" id="JBHMQT010000005">
    <property type="protein sequence ID" value="MFC0861544.1"/>
    <property type="molecule type" value="Genomic_DNA"/>
</dbReference>
<feature type="compositionally biased region" description="Basic and acidic residues" evidence="1">
    <location>
        <begin position="74"/>
        <end position="87"/>
    </location>
</feature>
<feature type="region of interest" description="Disordered" evidence="1">
    <location>
        <begin position="74"/>
        <end position="96"/>
    </location>
</feature>
<comment type="caution">
    <text evidence="3">The sequence shown here is derived from an EMBL/GenBank/DDBJ whole genome shotgun (WGS) entry which is preliminary data.</text>
</comment>
<organism evidence="3 4">
    <name type="scientific">Sphaerimonospora cavernae</name>
    <dbReference type="NCBI Taxonomy" id="1740611"/>
    <lineage>
        <taxon>Bacteria</taxon>
        <taxon>Bacillati</taxon>
        <taxon>Actinomycetota</taxon>
        <taxon>Actinomycetes</taxon>
        <taxon>Streptosporangiales</taxon>
        <taxon>Streptosporangiaceae</taxon>
        <taxon>Sphaerimonospora</taxon>
    </lineage>
</organism>
<reference evidence="3 4" key="1">
    <citation type="submission" date="2024-09" db="EMBL/GenBank/DDBJ databases">
        <authorList>
            <person name="Sun Q."/>
            <person name="Mori K."/>
        </authorList>
    </citation>
    <scope>NUCLEOTIDE SEQUENCE [LARGE SCALE GENOMIC DNA]</scope>
    <source>
        <strain evidence="3 4">TBRC 1851</strain>
    </source>
</reference>
<proteinExistence type="predicted"/>
<accession>A0ABV6TZA8</accession>
<evidence type="ECO:0000313" key="3">
    <source>
        <dbReference type="EMBL" id="MFC0861544.1"/>
    </source>
</evidence>
<evidence type="ECO:0000313" key="4">
    <source>
        <dbReference type="Proteomes" id="UP001589870"/>
    </source>
</evidence>
<dbReference type="RefSeq" id="WP_204017378.1">
    <property type="nucleotide sequence ID" value="NZ_JBHMQT010000005.1"/>
</dbReference>
<evidence type="ECO:0000256" key="1">
    <source>
        <dbReference type="SAM" id="MobiDB-lite"/>
    </source>
</evidence>